<dbReference type="InterPro" id="IPR054828">
    <property type="entry name" value="Vit_B12_bind_prot"/>
</dbReference>
<gene>
    <name evidence="4" type="ORF">COW11_06200</name>
</gene>
<sequence length="269" mass="30151">MKKVIFFLIILLCANTAHAEYSRIVSLAPSITSELYDLGVEDKLIGVTSHCKAPGKDVVGTLLDINLEKIISLKPDLILATNEWNSDNSISKLKQLGLNVIVFGRQDNFQKVCEDFVKLGEIIGKKPAAEKMAQDIVKQANDILSKSKNTVTKKVLWQVNAKPLITIGKSALASDLLRFAGYGNLFLDINRPYSRVSYEEAVKRDPDVIILAGMGNVMQEEKEYWFKFKNVTAVKQNRIFILDPYKSCQPTPVKFLQALKEIVGLINYE</sequence>
<proteinExistence type="predicted"/>
<dbReference type="InterPro" id="IPR002491">
    <property type="entry name" value="ABC_transptr_periplasmic_BD"/>
</dbReference>
<dbReference type="InterPro" id="IPR050902">
    <property type="entry name" value="ABC_Transporter_SBP"/>
</dbReference>
<dbReference type="Proteomes" id="UP000231267">
    <property type="component" value="Unassembled WGS sequence"/>
</dbReference>
<feature type="chain" id="PRO_5014377395" description="Fe/B12 periplasmic-binding domain-containing protein" evidence="2">
    <location>
        <begin position="20"/>
        <end position="269"/>
    </location>
</feature>
<name>A0A2J0LDF7_9BACT</name>
<dbReference type="PROSITE" id="PS50983">
    <property type="entry name" value="FE_B12_PBP"/>
    <property type="match status" value="1"/>
</dbReference>
<evidence type="ECO:0000256" key="1">
    <source>
        <dbReference type="ARBA" id="ARBA00022729"/>
    </source>
</evidence>
<dbReference type="EMBL" id="PFGP01000136">
    <property type="protein sequence ID" value="PIW65898.1"/>
    <property type="molecule type" value="Genomic_DNA"/>
</dbReference>
<protein>
    <recommendedName>
        <fullName evidence="3">Fe/B12 periplasmic-binding domain-containing protein</fullName>
    </recommendedName>
</protein>
<dbReference type="SUPFAM" id="SSF53807">
    <property type="entry name" value="Helical backbone' metal receptor"/>
    <property type="match status" value="1"/>
</dbReference>
<evidence type="ECO:0000259" key="3">
    <source>
        <dbReference type="PROSITE" id="PS50983"/>
    </source>
</evidence>
<dbReference type="PANTHER" id="PTHR30535:SF34">
    <property type="entry name" value="MOLYBDATE-BINDING PROTEIN MOLA"/>
    <property type="match status" value="1"/>
</dbReference>
<dbReference type="NCBIfam" id="NF038402">
    <property type="entry name" value="TroA_like"/>
    <property type="match status" value="1"/>
</dbReference>
<evidence type="ECO:0000256" key="2">
    <source>
        <dbReference type="SAM" id="SignalP"/>
    </source>
</evidence>
<evidence type="ECO:0000313" key="5">
    <source>
        <dbReference type="Proteomes" id="UP000231267"/>
    </source>
</evidence>
<feature type="signal peptide" evidence="2">
    <location>
        <begin position="1"/>
        <end position="19"/>
    </location>
</feature>
<dbReference type="GO" id="GO:0071281">
    <property type="term" value="P:cellular response to iron ion"/>
    <property type="evidence" value="ECO:0007669"/>
    <property type="project" value="TreeGrafter"/>
</dbReference>
<organism evidence="4 5">
    <name type="scientific">Candidatus Taenaricola geysiri</name>
    <dbReference type="NCBI Taxonomy" id="1974752"/>
    <lineage>
        <taxon>Bacteria</taxon>
        <taxon>Pseudomonadati</taxon>
        <taxon>Candidatus Omnitrophota</taxon>
        <taxon>Candidatus Taenaricola</taxon>
    </lineage>
</organism>
<comment type="caution">
    <text evidence="4">The sequence shown here is derived from an EMBL/GenBank/DDBJ whole genome shotgun (WGS) entry which is preliminary data.</text>
</comment>
<reference evidence="4 5" key="1">
    <citation type="submission" date="2017-09" db="EMBL/GenBank/DDBJ databases">
        <title>Depth-based differentiation of microbial function through sediment-hosted aquifers and enrichment of novel symbionts in the deep terrestrial subsurface.</title>
        <authorList>
            <person name="Probst A.J."/>
            <person name="Ladd B."/>
            <person name="Jarett J.K."/>
            <person name="Geller-Mcgrath D.E."/>
            <person name="Sieber C.M."/>
            <person name="Emerson J.B."/>
            <person name="Anantharaman K."/>
            <person name="Thomas B.C."/>
            <person name="Malmstrom R."/>
            <person name="Stieglmeier M."/>
            <person name="Klingl A."/>
            <person name="Woyke T."/>
            <person name="Ryan C.M."/>
            <person name="Banfield J.F."/>
        </authorList>
    </citation>
    <scope>NUCLEOTIDE SEQUENCE [LARGE SCALE GENOMIC DNA]</scope>
    <source>
        <strain evidence="4">CG12_big_fil_rev_8_21_14_0_65_43_15</strain>
    </source>
</reference>
<accession>A0A2J0LDF7</accession>
<dbReference type="Pfam" id="PF01497">
    <property type="entry name" value="Peripla_BP_2"/>
    <property type="match status" value="1"/>
</dbReference>
<keyword evidence="1 2" id="KW-0732">Signal</keyword>
<dbReference type="PANTHER" id="PTHR30535">
    <property type="entry name" value="VITAMIN B12-BINDING PROTEIN"/>
    <property type="match status" value="1"/>
</dbReference>
<feature type="domain" description="Fe/B12 periplasmic-binding" evidence="3">
    <location>
        <begin position="23"/>
        <end position="269"/>
    </location>
</feature>
<evidence type="ECO:0000313" key="4">
    <source>
        <dbReference type="EMBL" id="PIW65898.1"/>
    </source>
</evidence>
<dbReference type="Gene3D" id="3.40.50.1980">
    <property type="entry name" value="Nitrogenase molybdenum iron protein domain"/>
    <property type="match status" value="2"/>
</dbReference>
<dbReference type="AlphaFoldDB" id="A0A2J0LDF7"/>